<evidence type="ECO:0000313" key="1">
    <source>
        <dbReference type="EMBL" id="TFK79902.1"/>
    </source>
</evidence>
<keyword evidence="2" id="KW-1185">Reference proteome</keyword>
<name>A0A5C3NSB4_9APHY</name>
<dbReference type="AlphaFoldDB" id="A0A5C3NSB4"/>
<organism evidence="1 2">
    <name type="scientific">Polyporus arcularius HHB13444</name>
    <dbReference type="NCBI Taxonomy" id="1314778"/>
    <lineage>
        <taxon>Eukaryota</taxon>
        <taxon>Fungi</taxon>
        <taxon>Dikarya</taxon>
        <taxon>Basidiomycota</taxon>
        <taxon>Agaricomycotina</taxon>
        <taxon>Agaricomycetes</taxon>
        <taxon>Polyporales</taxon>
        <taxon>Polyporaceae</taxon>
        <taxon>Polyporus</taxon>
    </lineage>
</organism>
<reference evidence="1 2" key="1">
    <citation type="journal article" date="2019" name="Nat. Ecol. Evol.">
        <title>Megaphylogeny resolves global patterns of mushroom evolution.</title>
        <authorList>
            <person name="Varga T."/>
            <person name="Krizsan K."/>
            <person name="Foldi C."/>
            <person name="Dima B."/>
            <person name="Sanchez-Garcia M."/>
            <person name="Sanchez-Ramirez S."/>
            <person name="Szollosi G.J."/>
            <person name="Szarkandi J.G."/>
            <person name="Papp V."/>
            <person name="Albert L."/>
            <person name="Andreopoulos W."/>
            <person name="Angelini C."/>
            <person name="Antonin V."/>
            <person name="Barry K.W."/>
            <person name="Bougher N.L."/>
            <person name="Buchanan P."/>
            <person name="Buyck B."/>
            <person name="Bense V."/>
            <person name="Catcheside P."/>
            <person name="Chovatia M."/>
            <person name="Cooper J."/>
            <person name="Damon W."/>
            <person name="Desjardin D."/>
            <person name="Finy P."/>
            <person name="Geml J."/>
            <person name="Haridas S."/>
            <person name="Hughes K."/>
            <person name="Justo A."/>
            <person name="Karasinski D."/>
            <person name="Kautmanova I."/>
            <person name="Kiss B."/>
            <person name="Kocsube S."/>
            <person name="Kotiranta H."/>
            <person name="LaButti K.M."/>
            <person name="Lechner B.E."/>
            <person name="Liimatainen K."/>
            <person name="Lipzen A."/>
            <person name="Lukacs Z."/>
            <person name="Mihaltcheva S."/>
            <person name="Morgado L.N."/>
            <person name="Niskanen T."/>
            <person name="Noordeloos M.E."/>
            <person name="Ohm R.A."/>
            <person name="Ortiz-Santana B."/>
            <person name="Ovrebo C."/>
            <person name="Racz N."/>
            <person name="Riley R."/>
            <person name="Savchenko A."/>
            <person name="Shiryaev A."/>
            <person name="Soop K."/>
            <person name="Spirin V."/>
            <person name="Szebenyi C."/>
            <person name="Tomsovsky M."/>
            <person name="Tulloss R.E."/>
            <person name="Uehling J."/>
            <person name="Grigoriev I.V."/>
            <person name="Vagvolgyi C."/>
            <person name="Papp T."/>
            <person name="Martin F.M."/>
            <person name="Miettinen O."/>
            <person name="Hibbett D.S."/>
            <person name="Nagy L.G."/>
        </authorList>
    </citation>
    <scope>NUCLEOTIDE SEQUENCE [LARGE SCALE GENOMIC DNA]</scope>
    <source>
        <strain evidence="1 2">HHB13444</strain>
    </source>
</reference>
<sequence length="380" mass="38883">MTSDRTHKLGHSVPTESPSLTIGEWIVRLLELGRVWNTFHPGVAMREPCDDCMHWMLSGRTHGLHLQAAEESDGASSSERRLWENVSPDSTFLADHLPAVLPVPGASTSSTPASRTVACQATAGQCPVHNVASGSGVVLGHLHDAPAARRAALHTQDTPSATESVVDSLDGDSIDDTVSDMSDGADSLYASPEQVPLALPAADAQVAPAAAVQEALPAAAAHVQQPPIAVAPPPPVAVIQQPPAAPVAVVAPQPPVVVAPPPPIAVVQQPPAAPVAVVAPQPPVVVAAQQPLAAVAPPPPVAPAAQPAYTPFFAPPSDAPMWYVVTCGKTVGVFDDSAVMVHSTSRVSGGAGRGGFASRDTAISAFRSAEMAGVVKQVRL</sequence>
<accession>A0A5C3NSB4</accession>
<dbReference type="Proteomes" id="UP000308197">
    <property type="component" value="Unassembled WGS sequence"/>
</dbReference>
<proteinExistence type="predicted"/>
<evidence type="ECO:0000313" key="2">
    <source>
        <dbReference type="Proteomes" id="UP000308197"/>
    </source>
</evidence>
<gene>
    <name evidence="1" type="ORF">K466DRAFT_605775</name>
</gene>
<protein>
    <submittedName>
        <fullName evidence="1">Uncharacterized protein</fullName>
    </submittedName>
</protein>
<dbReference type="InParanoid" id="A0A5C3NSB4"/>
<dbReference type="EMBL" id="ML211899">
    <property type="protein sequence ID" value="TFK79902.1"/>
    <property type="molecule type" value="Genomic_DNA"/>
</dbReference>